<dbReference type="GeneID" id="96778907"/>
<dbReference type="Proteomes" id="UP000433181">
    <property type="component" value="Unassembled WGS sequence"/>
</dbReference>
<accession>A0A6I2UHH4</accession>
<comment type="caution">
    <text evidence="7">The sequence shown here is derived from an EMBL/GenBank/DDBJ whole genome shotgun (WGS) entry which is preliminary data.</text>
</comment>
<dbReference type="InterPro" id="IPR050680">
    <property type="entry name" value="YpeA/RimI_acetyltransf"/>
</dbReference>
<evidence type="ECO:0000256" key="1">
    <source>
        <dbReference type="ARBA" id="ARBA00005395"/>
    </source>
</evidence>
<dbReference type="InterPro" id="IPR006464">
    <property type="entry name" value="AcTrfase_RimI/Ard1"/>
</dbReference>
<evidence type="ECO:0000259" key="6">
    <source>
        <dbReference type="PROSITE" id="PS51186"/>
    </source>
</evidence>
<dbReference type="InterPro" id="IPR000182">
    <property type="entry name" value="GNAT_dom"/>
</dbReference>
<feature type="domain" description="N-acetyltransferase" evidence="6">
    <location>
        <begin position="25"/>
        <end position="172"/>
    </location>
</feature>
<comment type="similarity">
    <text evidence="1">Belongs to the acetyltransferase family. RimI subfamily.</text>
</comment>
<dbReference type="PANTHER" id="PTHR43420">
    <property type="entry name" value="ACETYLTRANSFERASE"/>
    <property type="match status" value="1"/>
</dbReference>
<dbReference type="AlphaFoldDB" id="A0A6I2UHH4"/>
<organism evidence="7 8">
    <name type="scientific">Anaerovibrio slackiae</name>
    <dbReference type="NCBI Taxonomy" id="2652309"/>
    <lineage>
        <taxon>Bacteria</taxon>
        <taxon>Bacillati</taxon>
        <taxon>Bacillota</taxon>
        <taxon>Negativicutes</taxon>
        <taxon>Selenomonadales</taxon>
        <taxon>Selenomonadaceae</taxon>
        <taxon>Anaerovibrio</taxon>
    </lineage>
</organism>
<gene>
    <name evidence="7" type="primary">rimI</name>
    <name evidence="7" type="ORF">FYJ84_08255</name>
</gene>
<dbReference type="SUPFAM" id="SSF55729">
    <property type="entry name" value="Acyl-CoA N-acyltransferases (Nat)"/>
    <property type="match status" value="1"/>
</dbReference>
<dbReference type="CDD" id="cd04301">
    <property type="entry name" value="NAT_SF"/>
    <property type="match status" value="1"/>
</dbReference>
<dbReference type="GO" id="GO:0008080">
    <property type="term" value="F:N-acetyltransferase activity"/>
    <property type="evidence" value="ECO:0007669"/>
    <property type="project" value="InterPro"/>
</dbReference>
<name>A0A6I2UHH4_9FIRM</name>
<dbReference type="NCBIfam" id="TIGR01575">
    <property type="entry name" value="rimI"/>
    <property type="match status" value="1"/>
</dbReference>
<sequence length="172" mass="19161">MSNKPAVTERAPGNPKNGNPNESSIIFRRMVQDDADGVARVEAACMPVPWSRQSFWEEASHTDAYYLLATDAERDDLIVAYAGCWVLANEGHITNVAVDPAYQGQGLGRRLMNELILRVKELGVDSMTLEVRPSNQVAINLYTSLGFRSVGQRPKYYTNPVEAAEIMWNTKL</sequence>
<evidence type="ECO:0000256" key="4">
    <source>
        <dbReference type="ARBA" id="ARBA00023315"/>
    </source>
</evidence>
<keyword evidence="3 7" id="KW-0808">Transferase</keyword>
<dbReference type="EMBL" id="VUNR01000014">
    <property type="protein sequence ID" value="MSU08974.1"/>
    <property type="molecule type" value="Genomic_DNA"/>
</dbReference>
<dbReference type="PANTHER" id="PTHR43420:SF12">
    <property type="entry name" value="N-ACETYLTRANSFERASE DOMAIN-CONTAINING PROTEIN"/>
    <property type="match status" value="1"/>
</dbReference>
<keyword evidence="2" id="KW-0963">Cytoplasm</keyword>
<dbReference type="Gene3D" id="3.40.630.30">
    <property type="match status" value="1"/>
</dbReference>
<evidence type="ECO:0000256" key="5">
    <source>
        <dbReference type="SAM" id="MobiDB-lite"/>
    </source>
</evidence>
<keyword evidence="8" id="KW-1185">Reference proteome</keyword>
<evidence type="ECO:0000313" key="7">
    <source>
        <dbReference type="EMBL" id="MSU08974.1"/>
    </source>
</evidence>
<evidence type="ECO:0000256" key="3">
    <source>
        <dbReference type="ARBA" id="ARBA00022679"/>
    </source>
</evidence>
<proteinExistence type="inferred from homology"/>
<protein>
    <submittedName>
        <fullName evidence="7">Ribosomal-protein-alanine N-acetyltransferase</fullName>
    </submittedName>
</protein>
<feature type="region of interest" description="Disordered" evidence="5">
    <location>
        <begin position="1"/>
        <end position="22"/>
    </location>
</feature>
<dbReference type="RefSeq" id="WP_154407134.1">
    <property type="nucleotide sequence ID" value="NZ_VUNR01000014.1"/>
</dbReference>
<dbReference type="Pfam" id="PF00583">
    <property type="entry name" value="Acetyltransf_1"/>
    <property type="match status" value="1"/>
</dbReference>
<evidence type="ECO:0000256" key="2">
    <source>
        <dbReference type="ARBA" id="ARBA00022490"/>
    </source>
</evidence>
<reference evidence="7 8" key="1">
    <citation type="submission" date="2019-08" db="EMBL/GenBank/DDBJ databases">
        <title>In-depth cultivation of the pig gut microbiome towards novel bacterial diversity and tailored functional studies.</title>
        <authorList>
            <person name="Wylensek D."/>
            <person name="Hitch T.C.A."/>
            <person name="Clavel T."/>
        </authorList>
    </citation>
    <scope>NUCLEOTIDE SEQUENCE [LARGE SCALE GENOMIC DNA]</scope>
    <source>
        <strain evidence="7 8">WCA-693-APC-5D-A</strain>
    </source>
</reference>
<keyword evidence="4" id="KW-0012">Acyltransferase</keyword>
<dbReference type="InterPro" id="IPR016181">
    <property type="entry name" value="Acyl_CoA_acyltransferase"/>
</dbReference>
<evidence type="ECO:0000313" key="8">
    <source>
        <dbReference type="Proteomes" id="UP000433181"/>
    </source>
</evidence>
<dbReference type="PROSITE" id="PS51186">
    <property type="entry name" value="GNAT"/>
    <property type="match status" value="1"/>
</dbReference>